<sequence>MSMSFDASSSRSIGVEIKVITKNRKDPSEEHVTWTDDDMFRKLMKLNGGRGKEDQGSLARSSNSRGKVPDLGGLESPFINMFKGVQKGLRDKGNGHKEKTKMVKDFANLQKKYEADKQARSEDKKAFEESKKKMKSWRTRCLDFEKKLNNDKKKL</sequence>
<gene>
    <name evidence="2" type="ORF">LR48_Vigan01g097500</name>
</gene>
<name>A0A0L9TLI1_PHAAN</name>
<proteinExistence type="predicted"/>
<evidence type="ECO:0000313" key="2">
    <source>
        <dbReference type="EMBL" id="KOM31420.1"/>
    </source>
</evidence>
<evidence type="ECO:0000313" key="3">
    <source>
        <dbReference type="Proteomes" id="UP000053144"/>
    </source>
</evidence>
<reference evidence="3" key="1">
    <citation type="journal article" date="2015" name="Proc. Natl. Acad. Sci. U.S.A.">
        <title>Genome sequencing of adzuki bean (Vigna angularis) provides insight into high starch and low fat accumulation and domestication.</title>
        <authorList>
            <person name="Yang K."/>
            <person name="Tian Z."/>
            <person name="Chen C."/>
            <person name="Luo L."/>
            <person name="Zhao B."/>
            <person name="Wang Z."/>
            <person name="Yu L."/>
            <person name="Li Y."/>
            <person name="Sun Y."/>
            <person name="Li W."/>
            <person name="Chen Y."/>
            <person name="Li Y."/>
            <person name="Zhang Y."/>
            <person name="Ai D."/>
            <person name="Zhao J."/>
            <person name="Shang C."/>
            <person name="Ma Y."/>
            <person name="Wu B."/>
            <person name="Wang M."/>
            <person name="Gao L."/>
            <person name="Sun D."/>
            <person name="Zhang P."/>
            <person name="Guo F."/>
            <person name="Wang W."/>
            <person name="Li Y."/>
            <person name="Wang J."/>
            <person name="Varshney R.K."/>
            <person name="Wang J."/>
            <person name="Ling H.Q."/>
            <person name="Wan P."/>
        </authorList>
    </citation>
    <scope>NUCLEOTIDE SEQUENCE</scope>
    <source>
        <strain evidence="3">cv. Jingnong 6</strain>
    </source>
</reference>
<organism evidence="2 3">
    <name type="scientific">Phaseolus angularis</name>
    <name type="common">Azuki bean</name>
    <name type="synonym">Vigna angularis</name>
    <dbReference type="NCBI Taxonomy" id="3914"/>
    <lineage>
        <taxon>Eukaryota</taxon>
        <taxon>Viridiplantae</taxon>
        <taxon>Streptophyta</taxon>
        <taxon>Embryophyta</taxon>
        <taxon>Tracheophyta</taxon>
        <taxon>Spermatophyta</taxon>
        <taxon>Magnoliopsida</taxon>
        <taxon>eudicotyledons</taxon>
        <taxon>Gunneridae</taxon>
        <taxon>Pentapetalae</taxon>
        <taxon>rosids</taxon>
        <taxon>fabids</taxon>
        <taxon>Fabales</taxon>
        <taxon>Fabaceae</taxon>
        <taxon>Papilionoideae</taxon>
        <taxon>50 kb inversion clade</taxon>
        <taxon>NPAAA clade</taxon>
        <taxon>indigoferoid/millettioid clade</taxon>
        <taxon>Phaseoleae</taxon>
        <taxon>Vigna</taxon>
    </lineage>
</organism>
<feature type="region of interest" description="Disordered" evidence="1">
    <location>
        <begin position="114"/>
        <end position="137"/>
    </location>
</feature>
<dbReference type="Gramene" id="KOM31420">
    <property type="protein sequence ID" value="KOM31420"/>
    <property type="gene ID" value="LR48_Vigan01g097500"/>
</dbReference>
<evidence type="ECO:0000256" key="1">
    <source>
        <dbReference type="SAM" id="MobiDB-lite"/>
    </source>
</evidence>
<dbReference type="EMBL" id="CM003371">
    <property type="protein sequence ID" value="KOM31420.1"/>
    <property type="molecule type" value="Genomic_DNA"/>
</dbReference>
<feature type="compositionally biased region" description="Basic and acidic residues" evidence="1">
    <location>
        <begin position="114"/>
        <end position="131"/>
    </location>
</feature>
<dbReference type="Proteomes" id="UP000053144">
    <property type="component" value="Chromosome 1"/>
</dbReference>
<protein>
    <submittedName>
        <fullName evidence="2">Uncharacterized protein</fullName>
    </submittedName>
</protein>
<dbReference type="AlphaFoldDB" id="A0A0L9TLI1"/>
<feature type="region of interest" description="Disordered" evidence="1">
    <location>
        <begin position="45"/>
        <end position="72"/>
    </location>
</feature>
<accession>A0A0L9TLI1</accession>